<dbReference type="CDD" id="cd00833">
    <property type="entry name" value="PKS"/>
    <property type="match status" value="1"/>
</dbReference>
<comment type="caution">
    <text evidence="4">The sequence shown here is derived from an EMBL/GenBank/DDBJ whole genome shotgun (WGS) entry which is preliminary data.</text>
</comment>
<dbReference type="InterPro" id="IPR020841">
    <property type="entry name" value="PKS_Beta-ketoAc_synthase_dom"/>
</dbReference>
<dbReference type="InterPro" id="IPR036291">
    <property type="entry name" value="NAD(P)-bd_dom_sf"/>
</dbReference>
<proteinExistence type="predicted"/>
<dbReference type="GO" id="GO:0005737">
    <property type="term" value="C:cytoplasm"/>
    <property type="evidence" value="ECO:0007669"/>
    <property type="project" value="TreeGrafter"/>
</dbReference>
<keyword evidence="1" id="KW-0596">Phosphopantetheine</keyword>
<dbReference type="InterPro" id="IPR011032">
    <property type="entry name" value="GroES-like_sf"/>
</dbReference>
<dbReference type="Pfam" id="PF00107">
    <property type="entry name" value="ADH_zinc_N"/>
    <property type="match status" value="1"/>
</dbReference>
<dbReference type="SUPFAM" id="SSF50129">
    <property type="entry name" value="GroES-like"/>
    <property type="match status" value="1"/>
</dbReference>
<evidence type="ECO:0000256" key="2">
    <source>
        <dbReference type="ARBA" id="ARBA00022553"/>
    </source>
</evidence>
<dbReference type="Pfam" id="PF08240">
    <property type="entry name" value="ADH_N"/>
    <property type="match status" value="1"/>
</dbReference>
<dbReference type="InterPro" id="IPR057326">
    <property type="entry name" value="KR_dom"/>
</dbReference>
<dbReference type="PANTHER" id="PTHR43775:SF37">
    <property type="entry name" value="SI:DKEY-61P9.11"/>
    <property type="match status" value="1"/>
</dbReference>
<dbReference type="SMART" id="SM00829">
    <property type="entry name" value="PKS_ER"/>
    <property type="match status" value="1"/>
</dbReference>
<evidence type="ECO:0000259" key="3">
    <source>
        <dbReference type="PROSITE" id="PS52004"/>
    </source>
</evidence>
<dbReference type="InterPro" id="IPR020843">
    <property type="entry name" value="ER"/>
</dbReference>
<dbReference type="EMBL" id="CAJNNV010029611">
    <property type="protein sequence ID" value="CAE8629197.1"/>
    <property type="molecule type" value="Genomic_DNA"/>
</dbReference>
<evidence type="ECO:0000313" key="5">
    <source>
        <dbReference type="Proteomes" id="UP000654075"/>
    </source>
</evidence>
<dbReference type="Pfam" id="PF00109">
    <property type="entry name" value="ketoacyl-synt"/>
    <property type="match status" value="1"/>
</dbReference>
<organism evidence="4 5">
    <name type="scientific">Polarella glacialis</name>
    <name type="common">Dinoflagellate</name>
    <dbReference type="NCBI Taxonomy" id="89957"/>
    <lineage>
        <taxon>Eukaryota</taxon>
        <taxon>Sar</taxon>
        <taxon>Alveolata</taxon>
        <taxon>Dinophyceae</taxon>
        <taxon>Suessiales</taxon>
        <taxon>Suessiaceae</taxon>
        <taxon>Polarella</taxon>
    </lineage>
</organism>
<dbReference type="InterPro" id="IPR013968">
    <property type="entry name" value="PKS_KR"/>
</dbReference>
<dbReference type="OrthoDB" id="338930at2759"/>
<dbReference type="Gene3D" id="3.40.50.720">
    <property type="entry name" value="NAD(P)-binding Rossmann-like Domain"/>
    <property type="match status" value="3"/>
</dbReference>
<accession>A0A813GTZ2</accession>
<dbReference type="Gene3D" id="3.90.180.10">
    <property type="entry name" value="Medium-chain alcohol dehydrogenases, catalytic domain"/>
    <property type="match status" value="1"/>
</dbReference>
<dbReference type="InterPro" id="IPR050091">
    <property type="entry name" value="PKS_NRPS_Biosynth_Enz"/>
</dbReference>
<dbReference type="PROSITE" id="PS52004">
    <property type="entry name" value="KS3_2"/>
    <property type="match status" value="1"/>
</dbReference>
<dbReference type="InterPro" id="IPR013154">
    <property type="entry name" value="ADH-like_N"/>
</dbReference>
<dbReference type="GO" id="GO:0016491">
    <property type="term" value="F:oxidoreductase activity"/>
    <property type="evidence" value="ECO:0007669"/>
    <property type="project" value="InterPro"/>
</dbReference>
<gene>
    <name evidence="4" type="ORF">PGLA1383_LOCUS45736</name>
</gene>
<dbReference type="InterPro" id="IPR014030">
    <property type="entry name" value="Ketoacyl_synth_N"/>
</dbReference>
<dbReference type="Pfam" id="PF08659">
    <property type="entry name" value="KR"/>
    <property type="match status" value="1"/>
</dbReference>
<protein>
    <recommendedName>
        <fullName evidence="3">Ketosynthase family 3 (KS3) domain-containing protein</fullName>
    </recommendedName>
</protein>
<evidence type="ECO:0000313" key="4">
    <source>
        <dbReference type="EMBL" id="CAE8629197.1"/>
    </source>
</evidence>
<evidence type="ECO:0000256" key="1">
    <source>
        <dbReference type="ARBA" id="ARBA00022450"/>
    </source>
</evidence>
<keyword evidence="2" id="KW-0597">Phosphoprotein</keyword>
<dbReference type="GO" id="GO:0005886">
    <property type="term" value="C:plasma membrane"/>
    <property type="evidence" value="ECO:0007669"/>
    <property type="project" value="TreeGrafter"/>
</dbReference>
<sequence>MDAKVLGGQEFDVSPTGPEPAEVGKTIARCLAVRGFCRINPDIKQDLLEQALRDVQEADAQLRFRRPCAEFREGLLGEAGSWRIAELALPSQPEESAKTNSARAGGPGVQALDRLLSIVQATAEPLFPSVLGFDAPHRTAGLLHEVSPPLDDLQTDQGFSGPELDDAECSRWLEVFMRHRVMCLLFLGPVPCTLELQPFGEESEPFQLQASPGSLVLVRAGTLSHRVRQQLPQGTERAYCLSCFYSEDPASASRHPYRSQVSTPCTQALQQWMLQRLSAVKAAQQEGEDYMATAGRLQAQRKDTASAQGVPVPEPVVRKVSDEEEKEELLEVKWTPLESPFSVAQLQGLGRVLFVGAGAELQEAIAPLFPGAEFSGAAEVVSDGCWDTVVFVAAVDDYEEIPEMDVLCAALKVAQACISLSETTAVSGSIEGGTGSRPLQWWITRGTQAVGPGGSYLNAGLWGMARTFRMEQPGLDLRCLDLGPNVLGSDAVAAELASWLGLLTAATGRTNVAGELDAVDAAGQPENEVAVRTSDSGEDQAFVARLTQSSTKLRRPMCLEMPSRGSLTNLRLAPQEKRRKPQEGQAEIRVRAIGLNFRDVLNVMGLYPGDPGHPGADTSGTVTATAADVSHIRCGDDVFGESLGCLNTYNTGTAALLTAKPASWSYEAASSIPVIFVTVEEPFADIAKVKKGDKVLIHAAAGGVGLVAIQYCQFVGAEVYATAGSEEKHAYLRSLGVKRITTTRDGQRFEDDMKRFLQEDEIDGIDVVLNSLTHDDYVGRSLRLLAHGGKFMEISKRDVWSHEEMRNARPDVLYTKIAADQMMFEEPWRFNAYLQRLLKRVEDGGLSHINMHIHEGLENAIAALQFLQKALNMGKVVISNPSMMGCRPDAAYVISGGTGSLGVVSAQFLVEEGAKFISLLTRSGRVVRDVQDKWEWLQASSATVQIRICDVSSRDSVGELARVLDSEGLVRRPPTSVGGVLHLAFMLDDAFIPDLTRKHLESTFAGKVFGARHLHDSFVQTSRALDFMVLFSSTSTVFGVPRQANYSAANASIDAHARVWRQRGESACSIQFGPWREVGLAVKIGAVGVLKSKGFGSLSNAFGMAALASCSLIAAPGSSSTIMANPMYWAKYLKQYAAVPPFFSEFSPGQAQPPELEARDALPVLPQWWQKAMNHVSFAGQSVAVSGAACKCPVGWKPDVWFRSLCAGTDFVVEVPASRWDHSQVYNPDPDGWKDYKTFCRHGAFMEGIELFDHRNFNVSKAEAVIMDPTQRSILEVGYEALCSAGYRKSSLFNCYGGVFLGAAVWNEWQAANRGPQDLNAFSSTATAGSIASNRVSFCLGLKGPSMTLDTGDSSGLVAVRLASEALSPFGASKTRGATASW</sequence>
<feature type="domain" description="Ketosynthase family 3 (KS3)" evidence="3">
    <location>
        <begin position="1180"/>
        <end position="1382"/>
    </location>
</feature>
<dbReference type="CDD" id="cd05195">
    <property type="entry name" value="enoyl_red"/>
    <property type="match status" value="1"/>
</dbReference>
<dbReference type="PANTHER" id="PTHR43775">
    <property type="entry name" value="FATTY ACID SYNTHASE"/>
    <property type="match status" value="1"/>
</dbReference>
<dbReference type="NCBIfam" id="TIGR04556">
    <property type="entry name" value="PKS_assoc"/>
    <property type="match status" value="1"/>
</dbReference>
<dbReference type="GO" id="GO:0006633">
    <property type="term" value="P:fatty acid biosynthetic process"/>
    <property type="evidence" value="ECO:0007669"/>
    <property type="project" value="TreeGrafter"/>
</dbReference>
<dbReference type="GO" id="GO:0004312">
    <property type="term" value="F:fatty acid synthase activity"/>
    <property type="evidence" value="ECO:0007669"/>
    <property type="project" value="TreeGrafter"/>
</dbReference>
<dbReference type="Proteomes" id="UP000654075">
    <property type="component" value="Unassembled WGS sequence"/>
</dbReference>
<dbReference type="InterPro" id="IPR030834">
    <property type="entry name" value="PKS_assoc_dom"/>
</dbReference>
<keyword evidence="5" id="KW-1185">Reference proteome</keyword>
<dbReference type="Gene3D" id="3.40.47.10">
    <property type="match status" value="1"/>
</dbReference>
<dbReference type="SMART" id="SM00825">
    <property type="entry name" value="PKS_KS"/>
    <property type="match status" value="1"/>
</dbReference>
<reference evidence="4" key="1">
    <citation type="submission" date="2021-02" db="EMBL/GenBank/DDBJ databases">
        <authorList>
            <person name="Dougan E. K."/>
            <person name="Rhodes N."/>
            <person name="Thang M."/>
            <person name="Chan C."/>
        </authorList>
    </citation>
    <scope>NUCLEOTIDE SEQUENCE</scope>
</reference>
<name>A0A813GTZ2_POLGL</name>
<dbReference type="SMART" id="SM00822">
    <property type="entry name" value="PKS_KR"/>
    <property type="match status" value="1"/>
</dbReference>
<dbReference type="SUPFAM" id="SSF51735">
    <property type="entry name" value="NAD(P)-binding Rossmann-fold domains"/>
    <property type="match status" value="3"/>
</dbReference>
<dbReference type="InterPro" id="IPR013149">
    <property type="entry name" value="ADH-like_C"/>
</dbReference>
<dbReference type="SUPFAM" id="SSF53901">
    <property type="entry name" value="Thiolase-like"/>
    <property type="match status" value="1"/>
</dbReference>
<dbReference type="InterPro" id="IPR016039">
    <property type="entry name" value="Thiolase-like"/>
</dbReference>